<dbReference type="Pfam" id="PF04355">
    <property type="entry name" value="BamE"/>
    <property type="match status" value="1"/>
</dbReference>
<dbReference type="InterPro" id="IPR007450">
    <property type="entry name" value="BamE_dom"/>
</dbReference>
<evidence type="ECO:0000313" key="6">
    <source>
        <dbReference type="EMBL" id="EPY02590.1"/>
    </source>
</evidence>
<dbReference type="InterPro" id="IPR026592">
    <property type="entry name" value="BamE"/>
</dbReference>
<keyword evidence="3" id="KW-0998">Cell outer membrane</keyword>
<dbReference type="GO" id="GO:0030674">
    <property type="term" value="F:protein-macromolecule adaptor activity"/>
    <property type="evidence" value="ECO:0007669"/>
    <property type="project" value="TreeGrafter"/>
</dbReference>
<evidence type="ECO:0000256" key="3">
    <source>
        <dbReference type="ARBA" id="ARBA00023237"/>
    </source>
</evidence>
<reference evidence="6 7" key="1">
    <citation type="submission" date="2013-04" db="EMBL/GenBank/DDBJ databases">
        <authorList>
            <person name="Kuznetsov B."/>
            <person name="Ivanovsky R."/>
        </authorList>
    </citation>
    <scope>NUCLEOTIDE SEQUENCE [LARGE SCALE GENOMIC DNA]</scope>
    <source>
        <strain evidence="6 7">MGU-K5</strain>
    </source>
</reference>
<protein>
    <submittedName>
        <fullName evidence="6">SmpA/OmlA domain-containing protein</fullName>
    </submittedName>
</protein>
<dbReference type="AlphaFoldDB" id="S9TW23"/>
<keyword evidence="2" id="KW-0472">Membrane</keyword>
<feature type="chain" id="PRO_5004558069" evidence="4">
    <location>
        <begin position="23"/>
        <end position="151"/>
    </location>
</feature>
<gene>
    <name evidence="6" type="ORF">K678_05226</name>
</gene>
<dbReference type="eggNOG" id="COG2913">
    <property type="taxonomic scope" value="Bacteria"/>
</dbReference>
<dbReference type="RefSeq" id="WP_021131410.1">
    <property type="nucleotide sequence ID" value="NZ_AQPH01000012.1"/>
</dbReference>
<dbReference type="InterPro" id="IPR037873">
    <property type="entry name" value="BamE-like"/>
</dbReference>
<dbReference type="PANTHER" id="PTHR37482:SF1">
    <property type="entry name" value="OUTER MEMBRANE PROTEIN ASSEMBLY FACTOR BAME"/>
    <property type="match status" value="1"/>
</dbReference>
<dbReference type="PROSITE" id="PS51257">
    <property type="entry name" value="PROKAR_LIPOPROTEIN"/>
    <property type="match status" value="1"/>
</dbReference>
<comment type="caution">
    <text evidence="6">The sequence shown here is derived from an EMBL/GenBank/DDBJ whole genome shotgun (WGS) entry which is preliminary data.</text>
</comment>
<dbReference type="PANTHER" id="PTHR37482">
    <property type="entry name" value="OUTER MEMBRANE PROTEIN ASSEMBLY FACTOR BAME"/>
    <property type="match status" value="1"/>
</dbReference>
<organism evidence="6 7">
    <name type="scientific">Magnetospirillum fulvum MGU-K5</name>
    <dbReference type="NCBI Taxonomy" id="1316936"/>
    <lineage>
        <taxon>Bacteria</taxon>
        <taxon>Pseudomonadati</taxon>
        <taxon>Pseudomonadota</taxon>
        <taxon>Alphaproteobacteria</taxon>
        <taxon>Rhodospirillales</taxon>
        <taxon>Rhodospirillaceae</taxon>
        <taxon>Magnetospirillum</taxon>
    </lineage>
</organism>
<feature type="signal peptide" evidence="4">
    <location>
        <begin position="1"/>
        <end position="22"/>
    </location>
</feature>
<evidence type="ECO:0000313" key="7">
    <source>
        <dbReference type="Proteomes" id="UP000015350"/>
    </source>
</evidence>
<evidence type="ECO:0000256" key="1">
    <source>
        <dbReference type="ARBA" id="ARBA00022729"/>
    </source>
</evidence>
<dbReference type="GO" id="GO:0043165">
    <property type="term" value="P:Gram-negative-bacterium-type cell outer membrane assembly"/>
    <property type="evidence" value="ECO:0007669"/>
    <property type="project" value="TreeGrafter"/>
</dbReference>
<evidence type="ECO:0000256" key="4">
    <source>
        <dbReference type="SAM" id="SignalP"/>
    </source>
</evidence>
<dbReference type="GO" id="GO:0051205">
    <property type="term" value="P:protein insertion into membrane"/>
    <property type="evidence" value="ECO:0007669"/>
    <property type="project" value="TreeGrafter"/>
</dbReference>
<dbReference type="EMBL" id="AQPH01000012">
    <property type="protein sequence ID" value="EPY02590.1"/>
    <property type="molecule type" value="Genomic_DNA"/>
</dbReference>
<dbReference type="GO" id="GO:1990063">
    <property type="term" value="C:Bam protein complex"/>
    <property type="evidence" value="ECO:0007669"/>
    <property type="project" value="TreeGrafter"/>
</dbReference>
<keyword evidence="1 4" id="KW-0732">Signal</keyword>
<accession>S9TW23</accession>
<dbReference type="STRING" id="1316936.K678_05226"/>
<dbReference type="Proteomes" id="UP000015350">
    <property type="component" value="Unassembled WGS sequence"/>
</dbReference>
<dbReference type="Gene3D" id="3.30.1450.10">
    <property type="match status" value="1"/>
</dbReference>
<evidence type="ECO:0000256" key="2">
    <source>
        <dbReference type="ARBA" id="ARBA00023136"/>
    </source>
</evidence>
<name>S9TW23_MAGFU</name>
<sequence>MKKPRPARFALATLAVVLASGACTPIVELRGNLPPPEQLSQVVVGKSSRDDVQSLLGTPSNVSPFDEDAWYYVSTVTERVSFFEPDIKERKVIAVLFDRSGTVRAVDTKGLSDGHDVIPVGRETPTAGQEMTILKQLLGNLGRFSKPAQGQ</sequence>
<proteinExistence type="predicted"/>
<feature type="domain" description="Outer membrane protein assembly factor BamE" evidence="5">
    <location>
        <begin position="31"/>
        <end position="106"/>
    </location>
</feature>
<evidence type="ECO:0000259" key="5">
    <source>
        <dbReference type="Pfam" id="PF04355"/>
    </source>
</evidence>